<evidence type="ECO:0000313" key="3">
    <source>
        <dbReference type="EMBL" id="SVB85091.1"/>
    </source>
</evidence>
<keyword evidence="2" id="KW-0472">Membrane</keyword>
<evidence type="ECO:0000256" key="2">
    <source>
        <dbReference type="SAM" id="Phobius"/>
    </source>
</evidence>
<feature type="transmembrane region" description="Helical" evidence="2">
    <location>
        <begin position="60"/>
        <end position="82"/>
    </location>
</feature>
<sequence length="329" mass="36783">MADPEKIYPATPHKRNESREKGQVAKSNELTTTLALIAVLGFFFVAGYDTWHHLTNIMYGAFSAIGGQLNAGKTILIFLGLTGVAFKIIAPVLIVAVLVGILGNIFQIGLIFSSQPLMPQLSRINPISGFQRILSMRGLFEAVKSIFKIGLIGYIVYVTIMSGLADVFSLVDADKSNIAALFVSIVGRIGFQVFLRAALALLFLSIFDLLYQRWQHEQDIRMTREEIREEMKRTEGDPEIRRRIRRVQRELSQARMMKAIPEADAVITNPVHLAVAIKYDYEVMDSPYVVAKGERKIARQIREIAEEHGVPIVENPPLAQALYKNVEVG</sequence>
<dbReference type="PANTHER" id="PTHR30531:SF12">
    <property type="entry name" value="FLAGELLAR BIOSYNTHETIC PROTEIN FLHB"/>
    <property type="match status" value="1"/>
</dbReference>
<dbReference type="Pfam" id="PF01312">
    <property type="entry name" value="Bac_export_2"/>
    <property type="match status" value="1"/>
</dbReference>
<keyword evidence="2" id="KW-1133">Transmembrane helix</keyword>
<protein>
    <recommendedName>
        <fullName evidence="4">Flagellar biosynthetic protein FlhB</fullName>
    </recommendedName>
</protein>
<evidence type="ECO:0008006" key="4">
    <source>
        <dbReference type="Google" id="ProtNLM"/>
    </source>
</evidence>
<dbReference type="PANTHER" id="PTHR30531">
    <property type="entry name" value="FLAGELLAR BIOSYNTHETIC PROTEIN FLHB"/>
    <property type="match status" value="1"/>
</dbReference>
<dbReference type="AlphaFoldDB" id="A0A382HF28"/>
<reference evidence="3" key="1">
    <citation type="submission" date="2018-05" db="EMBL/GenBank/DDBJ databases">
        <authorList>
            <person name="Lanie J.A."/>
            <person name="Ng W.-L."/>
            <person name="Kazmierczak K.M."/>
            <person name="Andrzejewski T.M."/>
            <person name="Davidsen T.M."/>
            <person name="Wayne K.J."/>
            <person name="Tettelin H."/>
            <person name="Glass J.I."/>
            <person name="Rusch D."/>
            <person name="Podicherti R."/>
            <person name="Tsui H.-C.T."/>
            <person name="Winkler M.E."/>
        </authorList>
    </citation>
    <scope>NUCLEOTIDE SEQUENCE</scope>
</reference>
<proteinExistence type="predicted"/>
<organism evidence="3">
    <name type="scientific">marine metagenome</name>
    <dbReference type="NCBI Taxonomy" id="408172"/>
    <lineage>
        <taxon>unclassified sequences</taxon>
        <taxon>metagenomes</taxon>
        <taxon>ecological metagenomes</taxon>
    </lineage>
</organism>
<evidence type="ECO:0000256" key="1">
    <source>
        <dbReference type="SAM" id="MobiDB-lite"/>
    </source>
</evidence>
<accession>A0A382HF28</accession>
<feature type="transmembrane region" description="Helical" evidence="2">
    <location>
        <begin position="88"/>
        <end position="113"/>
    </location>
</feature>
<keyword evidence="2" id="KW-0812">Transmembrane</keyword>
<feature type="transmembrane region" description="Helical" evidence="2">
    <location>
        <begin position="30"/>
        <end position="48"/>
    </location>
</feature>
<feature type="region of interest" description="Disordered" evidence="1">
    <location>
        <begin position="1"/>
        <end position="24"/>
    </location>
</feature>
<name>A0A382HF28_9ZZZZ</name>
<dbReference type="PRINTS" id="PR00950">
    <property type="entry name" value="TYPE3IMSPROT"/>
</dbReference>
<dbReference type="InterPro" id="IPR006135">
    <property type="entry name" value="T3SS_substrate_exporter"/>
</dbReference>
<dbReference type="GO" id="GO:0009306">
    <property type="term" value="P:protein secretion"/>
    <property type="evidence" value="ECO:0007669"/>
    <property type="project" value="InterPro"/>
</dbReference>
<feature type="transmembrane region" description="Helical" evidence="2">
    <location>
        <begin position="146"/>
        <end position="169"/>
    </location>
</feature>
<gene>
    <name evidence="3" type="ORF">METZ01_LOCUS237945</name>
</gene>
<dbReference type="Gene3D" id="6.10.250.2080">
    <property type="match status" value="1"/>
</dbReference>
<dbReference type="EMBL" id="UINC01060509">
    <property type="protein sequence ID" value="SVB85091.1"/>
    <property type="molecule type" value="Genomic_DNA"/>
</dbReference>
<dbReference type="InterPro" id="IPR029025">
    <property type="entry name" value="T3SS_substrate_exporter_C"/>
</dbReference>
<feature type="compositionally biased region" description="Basic and acidic residues" evidence="1">
    <location>
        <begin position="14"/>
        <end position="23"/>
    </location>
</feature>
<dbReference type="GO" id="GO:0005886">
    <property type="term" value="C:plasma membrane"/>
    <property type="evidence" value="ECO:0007669"/>
    <property type="project" value="TreeGrafter"/>
</dbReference>
<dbReference type="Gene3D" id="3.40.1690.10">
    <property type="entry name" value="secretion proteins EscU"/>
    <property type="match status" value="1"/>
</dbReference>
<feature type="non-terminal residue" evidence="3">
    <location>
        <position position="329"/>
    </location>
</feature>
<feature type="transmembrane region" description="Helical" evidence="2">
    <location>
        <begin position="189"/>
        <end position="211"/>
    </location>
</feature>
<dbReference type="SUPFAM" id="SSF160544">
    <property type="entry name" value="EscU C-terminal domain-like"/>
    <property type="match status" value="1"/>
</dbReference>